<keyword evidence="1" id="KW-0812">Transmembrane</keyword>
<name>A0A099WSR8_9PORP</name>
<dbReference type="EMBL" id="JRAK01000103">
    <property type="protein sequence ID" value="KGN86654.1"/>
    <property type="molecule type" value="Genomic_DNA"/>
</dbReference>
<evidence type="ECO:0000313" key="3">
    <source>
        <dbReference type="Proteomes" id="UP000030146"/>
    </source>
</evidence>
<feature type="transmembrane region" description="Helical" evidence="1">
    <location>
        <begin position="12"/>
        <end position="31"/>
    </location>
</feature>
<dbReference type="Proteomes" id="UP000030146">
    <property type="component" value="Unassembled WGS sequence"/>
</dbReference>
<keyword evidence="3" id="KW-1185">Reference proteome</keyword>
<dbReference type="RefSeq" id="WP_039419660.1">
    <property type="nucleotide sequence ID" value="NZ_CALUCC010000105.1"/>
</dbReference>
<evidence type="ECO:0000256" key="1">
    <source>
        <dbReference type="SAM" id="Phobius"/>
    </source>
</evidence>
<dbReference type="GO" id="GO:0016020">
    <property type="term" value="C:membrane"/>
    <property type="evidence" value="ECO:0007669"/>
    <property type="project" value="InterPro"/>
</dbReference>
<accession>A0A099WSR8</accession>
<dbReference type="GeneID" id="57240502"/>
<organism evidence="2 3">
    <name type="scientific">Porphyromonas gulae</name>
    <dbReference type="NCBI Taxonomy" id="111105"/>
    <lineage>
        <taxon>Bacteria</taxon>
        <taxon>Pseudomonadati</taxon>
        <taxon>Bacteroidota</taxon>
        <taxon>Bacteroidia</taxon>
        <taxon>Bacteroidales</taxon>
        <taxon>Porphyromonadaceae</taxon>
        <taxon>Porphyromonas</taxon>
    </lineage>
</organism>
<keyword evidence="1" id="KW-0472">Membrane</keyword>
<dbReference type="PATRIC" id="fig|111105.18.peg.788"/>
<sequence>MWLLKSSIGRKVVMSVTGLALILFLTFHMSMNLVALFSAEAYNMICEFLGANWYALVASIGLAVLMLLHIVYAFILNAQNLRARGRDRYAVTGRPKGVEWSSQNMLVLGIIVLLGIGLHMFNFWAKMQLAEICHMDVARFGIEGFDHPAKGTELIRYTFSQPIYVVLYAVWLVALWFHLTHGFWSALQTLGWNNTIWMNRVKCISNVVSTVLVGGFALVLIVFACQAFIG</sequence>
<evidence type="ECO:0000313" key="2">
    <source>
        <dbReference type="EMBL" id="KGN86654.1"/>
    </source>
</evidence>
<keyword evidence="1" id="KW-1133">Transmembrane helix</keyword>
<dbReference type="NCBIfam" id="TIGR02046">
    <property type="entry name" value="sdhC_b558_fam"/>
    <property type="match status" value="1"/>
</dbReference>
<dbReference type="AlphaFoldDB" id="A0A099WSR8"/>
<dbReference type="SUPFAM" id="SSF81343">
    <property type="entry name" value="Fumarate reductase respiratory complex transmembrane subunits"/>
    <property type="match status" value="1"/>
</dbReference>
<feature type="transmembrane region" description="Helical" evidence="1">
    <location>
        <begin position="163"/>
        <end position="187"/>
    </location>
</feature>
<protein>
    <submittedName>
        <fullName evidence="2">Fumarate reductase</fullName>
    </submittedName>
</protein>
<dbReference type="InterPro" id="IPR034804">
    <property type="entry name" value="SQR/QFR_C/D"/>
</dbReference>
<proteinExistence type="predicted"/>
<comment type="caution">
    <text evidence="2">The sequence shown here is derived from an EMBL/GenBank/DDBJ whole genome shotgun (WGS) entry which is preliminary data.</text>
</comment>
<reference evidence="2 3" key="1">
    <citation type="submission" date="2014-08" db="EMBL/GenBank/DDBJ databases">
        <title>Porphyromonas gulae strain:COT-052_OH3439 Genome sequencing.</title>
        <authorList>
            <person name="Wallis C."/>
            <person name="Deusch O."/>
            <person name="O'Flynn C."/>
            <person name="Davis I."/>
            <person name="Jospin G."/>
            <person name="Darling A.E."/>
            <person name="Coil D.A."/>
            <person name="Alexiev A."/>
            <person name="Horsfall A."/>
            <person name="Kirkwood N."/>
            <person name="Harris S."/>
            <person name="Eisen J.A."/>
        </authorList>
    </citation>
    <scope>NUCLEOTIDE SEQUENCE [LARGE SCALE GENOMIC DNA]</scope>
    <source>
        <strain evidence="3">COT-052 OH3439</strain>
    </source>
</reference>
<dbReference type="Gene3D" id="1.20.1300.10">
    <property type="entry name" value="Fumarate reductase/succinate dehydrogenase, transmembrane subunit"/>
    <property type="match status" value="1"/>
</dbReference>
<feature type="transmembrane region" description="Helical" evidence="1">
    <location>
        <begin position="51"/>
        <end position="76"/>
    </location>
</feature>
<dbReference type="CDD" id="cd03498">
    <property type="entry name" value="SQR_TypeB_2_TM"/>
    <property type="match status" value="1"/>
</dbReference>
<feature type="transmembrane region" description="Helical" evidence="1">
    <location>
        <begin position="105"/>
        <end position="125"/>
    </location>
</feature>
<feature type="transmembrane region" description="Helical" evidence="1">
    <location>
        <begin position="207"/>
        <end position="229"/>
    </location>
</feature>
<gene>
    <name evidence="2" type="ORF">HR15_07635</name>
</gene>
<dbReference type="InterPro" id="IPR011138">
    <property type="entry name" value="Cytochrome_b-558"/>
</dbReference>